<evidence type="ECO:0000256" key="1">
    <source>
        <dbReference type="SAM" id="MobiDB-lite"/>
    </source>
</evidence>
<protein>
    <submittedName>
        <fullName evidence="3">Uncharacterized protein</fullName>
    </submittedName>
</protein>
<keyword evidence="2" id="KW-0472">Membrane</keyword>
<evidence type="ECO:0000256" key="2">
    <source>
        <dbReference type="SAM" id="Phobius"/>
    </source>
</evidence>
<sequence>MDDIQVGGDGSKSFFNYMFSLNPNEKNDLLNMMQYSILVIIPIIIILKLMKKYIPSENDKKASIEILIELVLQLIIIFGSFWFIHKLVTFLPTYSTTPYPHFNILQVIIPVTFILFSMNSTISEKATILLNRALVAVGLVKENYCDDDEKVKVNAVSIVPPSLIPIVSNHEATRGVPMYDQRQDPTFGPNGYQGQGQQGQSQGQQFQQFGIQEPAPANEMLGGSPW</sequence>
<keyword evidence="2" id="KW-0812">Transmembrane</keyword>
<evidence type="ECO:0000313" key="3">
    <source>
        <dbReference type="EMBL" id="QHT10405.1"/>
    </source>
</evidence>
<proteinExistence type="predicted"/>
<feature type="region of interest" description="Disordered" evidence="1">
    <location>
        <begin position="178"/>
        <end position="206"/>
    </location>
</feature>
<name>A0A6C0D3X8_9ZZZZ</name>
<accession>A0A6C0D3X8</accession>
<feature type="transmembrane region" description="Helical" evidence="2">
    <location>
        <begin position="32"/>
        <end position="50"/>
    </location>
</feature>
<feature type="transmembrane region" description="Helical" evidence="2">
    <location>
        <begin position="104"/>
        <end position="122"/>
    </location>
</feature>
<dbReference type="EMBL" id="MN739520">
    <property type="protein sequence ID" value="QHT10405.1"/>
    <property type="molecule type" value="Genomic_DNA"/>
</dbReference>
<organism evidence="3">
    <name type="scientific">viral metagenome</name>
    <dbReference type="NCBI Taxonomy" id="1070528"/>
    <lineage>
        <taxon>unclassified sequences</taxon>
        <taxon>metagenomes</taxon>
        <taxon>organismal metagenomes</taxon>
    </lineage>
</organism>
<feature type="transmembrane region" description="Helical" evidence="2">
    <location>
        <begin position="62"/>
        <end position="84"/>
    </location>
</feature>
<keyword evidence="2" id="KW-1133">Transmembrane helix</keyword>
<dbReference type="AlphaFoldDB" id="A0A6C0D3X8"/>
<reference evidence="3" key="1">
    <citation type="journal article" date="2020" name="Nature">
        <title>Giant virus diversity and host interactions through global metagenomics.</title>
        <authorList>
            <person name="Schulz F."/>
            <person name="Roux S."/>
            <person name="Paez-Espino D."/>
            <person name="Jungbluth S."/>
            <person name="Walsh D.A."/>
            <person name="Denef V.J."/>
            <person name="McMahon K.D."/>
            <person name="Konstantinidis K.T."/>
            <person name="Eloe-Fadrosh E.A."/>
            <person name="Kyrpides N.C."/>
            <person name="Woyke T."/>
        </authorList>
    </citation>
    <scope>NUCLEOTIDE SEQUENCE</scope>
    <source>
        <strain evidence="3">GVMAG-M-3300023174-107</strain>
    </source>
</reference>